<sequence>MSIQRPQSTMDFIEIPKSRKLKKSKSLSNLKLSRDFDKIHQLQSGISSNYDKFQTAADIKQKGLTVRSKSLYDLSKSRPKNISAFQPSLHLIKEPLVIEKTDLHLTPRDMPSTPISKDNSSTFSNAHKKMTIERNSAEVSMRPSPLSESKTVNKHERQENRFFKKASSIIRSSFKKNWHSQKIHTAKDMKFDDNNNEPLRKIRPLSIQFHGNIDVAIDEDDFSMNIDYIFDNILSRLDSNGSTEFETAKNRETNESNEDYLNISQPSEESVPEEMNPDYVDTDLIEEFDDLAYLITSPSILTPPPRSERRPRGMDKTISRRYHHHNRPLLVRLKEEWETVHIGESPDTRKTNKSDAATPKTVRFDTDIYVDDTWSPLEYERHGTTIARNMKEMVRLIQRDHVFIDNIKREINYFKMYEMQVHEDSKQYTQLLS</sequence>
<evidence type="ECO:0000313" key="3">
    <source>
        <dbReference type="Proteomes" id="UP000001640"/>
    </source>
</evidence>
<dbReference type="AlphaFoldDB" id="G0VA08"/>
<accession>G0VA08</accession>
<dbReference type="InParanoid" id="G0VA08"/>
<reference evidence="2 3" key="1">
    <citation type="journal article" date="2011" name="Proc. Natl. Acad. Sci. U.S.A.">
        <title>Evolutionary erosion of yeast sex chromosomes by mating-type switching accidents.</title>
        <authorList>
            <person name="Gordon J.L."/>
            <person name="Armisen D."/>
            <person name="Proux-Wera E."/>
            <person name="Oheigeartaigh S.S."/>
            <person name="Byrne K.P."/>
            <person name="Wolfe K.H."/>
        </authorList>
    </citation>
    <scope>NUCLEOTIDE SEQUENCE [LARGE SCALE GENOMIC DNA]</scope>
    <source>
        <strain evidence="3">ATCC 76901 / BCRC 22586 / CBS 4309 / NBRC 1992 / NRRL Y-12630</strain>
    </source>
</reference>
<evidence type="ECO:0000256" key="1">
    <source>
        <dbReference type="SAM" id="MobiDB-lite"/>
    </source>
</evidence>
<dbReference type="FunCoup" id="G0VA08">
    <property type="interactions" value="145"/>
</dbReference>
<keyword evidence="3" id="KW-1185">Reference proteome</keyword>
<dbReference type="eggNOG" id="ENOG502S3XF">
    <property type="taxonomic scope" value="Eukaryota"/>
</dbReference>
<dbReference type="KEGG" id="ncs:NCAS_0B04090"/>
<name>G0VA08_NAUCA</name>
<organism evidence="2 3">
    <name type="scientific">Naumovozyma castellii</name>
    <name type="common">Yeast</name>
    <name type="synonym">Saccharomyces castellii</name>
    <dbReference type="NCBI Taxonomy" id="27288"/>
    <lineage>
        <taxon>Eukaryota</taxon>
        <taxon>Fungi</taxon>
        <taxon>Dikarya</taxon>
        <taxon>Ascomycota</taxon>
        <taxon>Saccharomycotina</taxon>
        <taxon>Saccharomycetes</taxon>
        <taxon>Saccharomycetales</taxon>
        <taxon>Saccharomycetaceae</taxon>
        <taxon>Naumovozyma</taxon>
    </lineage>
</organism>
<reference key="2">
    <citation type="submission" date="2011-08" db="EMBL/GenBank/DDBJ databases">
        <title>Genome sequence of Naumovozyma castellii.</title>
        <authorList>
            <person name="Gordon J.L."/>
            <person name="Armisen D."/>
            <person name="Proux-Wera E."/>
            <person name="OhEigeartaigh S.S."/>
            <person name="Byrne K.P."/>
            <person name="Wolfe K.H."/>
        </authorList>
    </citation>
    <scope>NUCLEOTIDE SEQUENCE</scope>
    <source>
        <strain>Type strain:CBS 4309</strain>
    </source>
</reference>
<dbReference type="HOGENOM" id="CLU_633241_0_0_1"/>
<dbReference type="Proteomes" id="UP000001640">
    <property type="component" value="Chromosome 2"/>
</dbReference>
<evidence type="ECO:0000313" key="2">
    <source>
        <dbReference type="EMBL" id="CCC68493.1"/>
    </source>
</evidence>
<protein>
    <submittedName>
        <fullName evidence="2">Uncharacterized protein</fullName>
    </submittedName>
</protein>
<proteinExistence type="predicted"/>
<feature type="region of interest" description="Disordered" evidence="1">
    <location>
        <begin position="135"/>
        <end position="156"/>
    </location>
</feature>
<gene>
    <name evidence="2" type="primary">NCAS0B04090</name>
    <name evidence="2" type="ordered locus">NCAS_0B04090</name>
</gene>
<dbReference type="GeneID" id="96902052"/>
<dbReference type="RefSeq" id="XP_003674866.1">
    <property type="nucleotide sequence ID" value="XM_003674818.1"/>
</dbReference>
<dbReference type="OrthoDB" id="5563016at2759"/>
<dbReference type="EMBL" id="HE576753">
    <property type="protein sequence ID" value="CCC68493.1"/>
    <property type="molecule type" value="Genomic_DNA"/>
</dbReference>